<feature type="transmembrane region" description="Helical" evidence="11">
    <location>
        <begin position="241"/>
        <end position="274"/>
    </location>
</feature>
<dbReference type="SMART" id="SM00382">
    <property type="entry name" value="AAA"/>
    <property type="match status" value="1"/>
</dbReference>
<evidence type="ECO:0000256" key="8">
    <source>
        <dbReference type="ARBA" id="ARBA00022967"/>
    </source>
</evidence>
<dbReference type="CDD" id="cd03249">
    <property type="entry name" value="ABC_MTABC3_MDL1_MDL2"/>
    <property type="match status" value="1"/>
</dbReference>
<evidence type="ECO:0000256" key="11">
    <source>
        <dbReference type="SAM" id="Phobius"/>
    </source>
</evidence>
<dbReference type="FunFam" id="3.40.50.300:FF:000140">
    <property type="entry name" value="Lipid A export ATP-binding/permease protein MsbA"/>
    <property type="match status" value="1"/>
</dbReference>
<evidence type="ECO:0000256" key="3">
    <source>
        <dbReference type="ARBA" id="ARBA00022448"/>
    </source>
</evidence>
<protein>
    <submittedName>
        <fullName evidence="14">Uncharacterized protein</fullName>
    </submittedName>
</protein>
<comment type="similarity">
    <text evidence="2">Belongs to the ABC transporter superfamily. ABCB family. MHC peptide exporter (TC 3.A.1.209) subfamily.</text>
</comment>
<keyword evidence="10 11" id="KW-0472">Membrane</keyword>
<evidence type="ECO:0000256" key="9">
    <source>
        <dbReference type="ARBA" id="ARBA00022989"/>
    </source>
</evidence>
<reference evidence="14" key="1">
    <citation type="submission" date="2021-02" db="EMBL/GenBank/DDBJ databases">
        <authorList>
            <person name="Nowell W R."/>
        </authorList>
    </citation>
    <scope>NUCLEOTIDE SEQUENCE</scope>
</reference>
<keyword evidence="7" id="KW-0571">Peptide transport</keyword>
<evidence type="ECO:0000259" key="12">
    <source>
        <dbReference type="PROSITE" id="PS50893"/>
    </source>
</evidence>
<evidence type="ECO:0000256" key="4">
    <source>
        <dbReference type="ARBA" id="ARBA00022692"/>
    </source>
</evidence>
<keyword evidence="5" id="KW-0547">Nucleotide-binding</keyword>
<dbReference type="PROSITE" id="PS50929">
    <property type="entry name" value="ABC_TM1F"/>
    <property type="match status" value="1"/>
</dbReference>
<keyword evidence="8" id="KW-1278">Translocase</keyword>
<dbReference type="Pfam" id="PF00664">
    <property type="entry name" value="ABC_membrane"/>
    <property type="match status" value="1"/>
</dbReference>
<dbReference type="Proteomes" id="UP000663833">
    <property type="component" value="Unassembled WGS sequence"/>
</dbReference>
<dbReference type="PROSITE" id="PS50893">
    <property type="entry name" value="ABC_TRANSPORTER_2"/>
    <property type="match status" value="1"/>
</dbReference>
<evidence type="ECO:0000256" key="1">
    <source>
        <dbReference type="ARBA" id="ARBA00004127"/>
    </source>
</evidence>
<name>A0A817PUX4_9BILA</name>
<evidence type="ECO:0000256" key="7">
    <source>
        <dbReference type="ARBA" id="ARBA00022856"/>
    </source>
</evidence>
<dbReference type="Gene3D" id="1.20.1560.10">
    <property type="entry name" value="ABC transporter type 1, transmembrane domain"/>
    <property type="match status" value="2"/>
</dbReference>
<keyword evidence="9 11" id="KW-1133">Transmembrane helix</keyword>
<dbReference type="InterPro" id="IPR017871">
    <property type="entry name" value="ABC_transporter-like_CS"/>
</dbReference>
<keyword evidence="6" id="KW-0067">ATP-binding</keyword>
<dbReference type="InterPro" id="IPR003593">
    <property type="entry name" value="AAA+_ATPase"/>
</dbReference>
<dbReference type="PANTHER" id="PTHR43394:SF19">
    <property type="entry name" value="ABC TRANSPORTER B FAMILY"/>
    <property type="match status" value="1"/>
</dbReference>
<evidence type="ECO:0000256" key="5">
    <source>
        <dbReference type="ARBA" id="ARBA00022741"/>
    </source>
</evidence>
<evidence type="ECO:0000256" key="2">
    <source>
        <dbReference type="ARBA" id="ARBA00006493"/>
    </source>
</evidence>
<organism evidence="14 15">
    <name type="scientific">Rotaria socialis</name>
    <dbReference type="NCBI Taxonomy" id="392032"/>
    <lineage>
        <taxon>Eukaryota</taxon>
        <taxon>Metazoa</taxon>
        <taxon>Spiralia</taxon>
        <taxon>Gnathifera</taxon>
        <taxon>Rotifera</taxon>
        <taxon>Eurotatoria</taxon>
        <taxon>Bdelloidea</taxon>
        <taxon>Philodinida</taxon>
        <taxon>Philodinidae</taxon>
        <taxon>Rotaria</taxon>
    </lineage>
</organism>
<dbReference type="InterPro" id="IPR039421">
    <property type="entry name" value="Type_1_exporter"/>
</dbReference>
<dbReference type="AlphaFoldDB" id="A0A817PUX4"/>
<dbReference type="PANTHER" id="PTHR43394">
    <property type="entry name" value="ATP-DEPENDENT PERMEASE MDL1, MITOCHONDRIAL"/>
    <property type="match status" value="1"/>
</dbReference>
<comment type="caution">
    <text evidence="14">The sequence shown here is derived from an EMBL/GenBank/DDBJ whole genome shotgun (WGS) entry which is preliminary data.</text>
</comment>
<dbReference type="SUPFAM" id="SSF90123">
    <property type="entry name" value="ABC transporter transmembrane region"/>
    <property type="match status" value="1"/>
</dbReference>
<feature type="domain" description="ABC transporter" evidence="12">
    <location>
        <begin position="436"/>
        <end position="675"/>
    </location>
</feature>
<dbReference type="InterPro" id="IPR036640">
    <property type="entry name" value="ABC1_TM_sf"/>
</dbReference>
<dbReference type="GO" id="GO:0016887">
    <property type="term" value="F:ATP hydrolysis activity"/>
    <property type="evidence" value="ECO:0007669"/>
    <property type="project" value="InterPro"/>
</dbReference>
<evidence type="ECO:0000313" key="14">
    <source>
        <dbReference type="EMBL" id="CAF3175949.1"/>
    </source>
</evidence>
<feature type="transmembrane region" description="Helical" evidence="11">
    <location>
        <begin position="96"/>
        <end position="116"/>
    </location>
</feature>
<dbReference type="GO" id="GO:0016020">
    <property type="term" value="C:membrane"/>
    <property type="evidence" value="ECO:0007669"/>
    <property type="project" value="InterPro"/>
</dbReference>
<feature type="transmembrane region" description="Helical" evidence="11">
    <location>
        <begin position="165"/>
        <end position="189"/>
    </location>
</feature>
<dbReference type="PROSITE" id="PS00211">
    <property type="entry name" value="ABC_TRANSPORTER_1"/>
    <property type="match status" value="1"/>
</dbReference>
<dbReference type="InterPro" id="IPR027417">
    <property type="entry name" value="P-loop_NTPase"/>
</dbReference>
<evidence type="ECO:0000256" key="10">
    <source>
        <dbReference type="ARBA" id="ARBA00023136"/>
    </source>
</evidence>
<feature type="transmembrane region" description="Helical" evidence="11">
    <location>
        <begin position="30"/>
        <end position="50"/>
    </location>
</feature>
<sequence>METNRRIYFIFFGILFTIIIDLCLSSSQNALIFLTFTRIIAIFISFFYRIAYDNYDKNADYDTAKTFWTPFKNLFVIIAVIEQAFVMYQIKFSSNFLSILYIILQVAMPLFVYLWIRRIEQENLSFLQYIWFEIFNTTNDHDLQSKRKDELHVLKRLFKYSLDDWKIITFGTILLLGAALSEVFVPLYTGRLLSSVAFKEAWLQFQHNLIMFVVVNFSGGFLGGFRIITIHKFKCITDEKLYLLLLGGTLIMMIKLSIHLTIACLIGAPLILVVAKISGNAHGRISEKVQNLSAEAFEIAEETIQTIRTVRSFGNEDEELKRFENTLQQSYQVSLIQAALIAAQKWFVELAQLCMSIIMLSYGAKLVRDNYITGPDLLAFIIYQLTLGGVLSDISQIYTSMMTAAGASQSVFDYLDRQPIQKPNGILQPSELIGDIEFNNVSLTYPARPNEIAIQNISFKIKSGQTCAFVGPSGSGKSTCVNLLERFYDPSDGKILIDGREIHEYDHKYFHHKIAMVGQEPVLFNRTIRENINYGMNDNDETMIIQAAQQANADGFITELMNGYNTKCGQRGSHLSGGQKQRVSIARALMRNPTILLLDEATSALDPVNERLIQDALYYKKDNSQSRTILISAHRLSTIERCDRIFVIHKGHLVEQGTHDELMMIDNGIYRELVRRQTIDIDDD</sequence>
<dbReference type="InterPro" id="IPR003439">
    <property type="entry name" value="ABC_transporter-like_ATP-bd"/>
</dbReference>
<feature type="transmembrane region" description="Helical" evidence="11">
    <location>
        <begin position="7"/>
        <end position="24"/>
    </location>
</feature>
<dbReference type="GO" id="GO:0005524">
    <property type="term" value="F:ATP binding"/>
    <property type="evidence" value="ECO:0007669"/>
    <property type="project" value="UniProtKB-KW"/>
</dbReference>
<dbReference type="Gene3D" id="3.40.50.300">
    <property type="entry name" value="P-loop containing nucleotide triphosphate hydrolases"/>
    <property type="match status" value="1"/>
</dbReference>
<dbReference type="InterPro" id="IPR011527">
    <property type="entry name" value="ABC1_TM_dom"/>
</dbReference>
<comment type="subcellular location">
    <subcellularLocation>
        <location evidence="1">Endomembrane system</location>
        <topology evidence="1">Multi-pass membrane protein</topology>
    </subcellularLocation>
</comment>
<keyword evidence="4 11" id="KW-0812">Transmembrane</keyword>
<dbReference type="GO" id="GO:0015421">
    <property type="term" value="F:ABC-type oligopeptide transporter activity"/>
    <property type="evidence" value="ECO:0007669"/>
    <property type="project" value="TreeGrafter"/>
</dbReference>
<gene>
    <name evidence="14" type="ORF">LUA448_LOCUS677</name>
</gene>
<keyword evidence="7" id="KW-0653">Protein transport</keyword>
<evidence type="ECO:0000313" key="15">
    <source>
        <dbReference type="Proteomes" id="UP000663833"/>
    </source>
</evidence>
<feature type="transmembrane region" description="Helical" evidence="11">
    <location>
        <begin position="71"/>
        <end position="90"/>
    </location>
</feature>
<dbReference type="SUPFAM" id="SSF52540">
    <property type="entry name" value="P-loop containing nucleoside triphosphate hydrolases"/>
    <property type="match status" value="1"/>
</dbReference>
<accession>A0A817PUX4</accession>
<dbReference type="GO" id="GO:0012505">
    <property type="term" value="C:endomembrane system"/>
    <property type="evidence" value="ECO:0007669"/>
    <property type="project" value="UniProtKB-SubCell"/>
</dbReference>
<keyword evidence="3" id="KW-0813">Transport</keyword>
<dbReference type="EMBL" id="CAJNYD010000014">
    <property type="protein sequence ID" value="CAF3175949.1"/>
    <property type="molecule type" value="Genomic_DNA"/>
</dbReference>
<feature type="transmembrane region" description="Helical" evidence="11">
    <location>
        <begin position="209"/>
        <end position="229"/>
    </location>
</feature>
<feature type="domain" description="ABC transmembrane type-1" evidence="13">
    <location>
        <begin position="243"/>
        <end position="403"/>
    </location>
</feature>
<dbReference type="Pfam" id="PF00005">
    <property type="entry name" value="ABC_tran"/>
    <property type="match status" value="1"/>
</dbReference>
<proteinExistence type="inferred from homology"/>
<evidence type="ECO:0000256" key="6">
    <source>
        <dbReference type="ARBA" id="ARBA00022840"/>
    </source>
</evidence>
<evidence type="ECO:0000259" key="13">
    <source>
        <dbReference type="PROSITE" id="PS50929"/>
    </source>
</evidence>